<evidence type="ECO:0000313" key="2">
    <source>
        <dbReference type="EMBL" id="GFR86184.1"/>
    </source>
</evidence>
<dbReference type="InterPro" id="IPR001763">
    <property type="entry name" value="Rhodanese-like_dom"/>
</dbReference>
<dbReference type="Gene3D" id="3.40.250.10">
    <property type="entry name" value="Rhodanese-like domain"/>
    <property type="match status" value="1"/>
</dbReference>
<accession>A0AAV4GLP8</accession>
<dbReference type="EMBL" id="BMAT01001470">
    <property type="protein sequence ID" value="GFR86184.1"/>
    <property type="molecule type" value="Genomic_DNA"/>
</dbReference>
<protein>
    <submittedName>
        <fullName evidence="2">Dual specificity protein phosphatase 8</fullName>
    </submittedName>
</protein>
<comment type="caution">
    <text evidence="2">The sequence shown here is derived from an EMBL/GenBank/DDBJ whole genome shotgun (WGS) entry which is preliminary data.</text>
</comment>
<dbReference type="CDD" id="cd01446">
    <property type="entry name" value="DSP_MapKP"/>
    <property type="match status" value="1"/>
</dbReference>
<dbReference type="FunFam" id="3.40.250.10:FF:000020">
    <property type="entry name" value="Dual specificity protein phosphatase 8"/>
    <property type="match status" value="1"/>
</dbReference>
<sequence>MFRRPFGTCNPVTWKGQYEPLTGTTGEPRHLGQLDMTRRWRPPESSERFHHNVTMVIDSRSFLEYNTSNVQQSVNVCCSKLVKRRLQQDKVHVLDLLHQTCNIGADETWDVVVYDQCTEDPSLLTPDNFVQVLLHKLSTTFNSVAFLKGNA</sequence>
<dbReference type="SUPFAM" id="SSF52821">
    <property type="entry name" value="Rhodanese/Cell cycle control phosphatase"/>
    <property type="match status" value="1"/>
</dbReference>
<feature type="domain" description="Rhodanese" evidence="1">
    <location>
        <begin position="48"/>
        <end position="127"/>
    </location>
</feature>
<proteinExistence type="predicted"/>
<dbReference type="Proteomes" id="UP000762676">
    <property type="component" value="Unassembled WGS sequence"/>
</dbReference>
<name>A0AAV4GLP8_9GAST</name>
<gene>
    <name evidence="2" type="ORF">ElyMa_000714000</name>
</gene>
<evidence type="ECO:0000259" key="1">
    <source>
        <dbReference type="Pfam" id="PF00581"/>
    </source>
</evidence>
<dbReference type="Pfam" id="PF00581">
    <property type="entry name" value="Rhodanese"/>
    <property type="match status" value="1"/>
</dbReference>
<dbReference type="InterPro" id="IPR036873">
    <property type="entry name" value="Rhodanese-like_dom_sf"/>
</dbReference>
<keyword evidence="3" id="KW-1185">Reference proteome</keyword>
<organism evidence="2 3">
    <name type="scientific">Elysia marginata</name>
    <dbReference type="NCBI Taxonomy" id="1093978"/>
    <lineage>
        <taxon>Eukaryota</taxon>
        <taxon>Metazoa</taxon>
        <taxon>Spiralia</taxon>
        <taxon>Lophotrochozoa</taxon>
        <taxon>Mollusca</taxon>
        <taxon>Gastropoda</taxon>
        <taxon>Heterobranchia</taxon>
        <taxon>Euthyneura</taxon>
        <taxon>Panpulmonata</taxon>
        <taxon>Sacoglossa</taxon>
        <taxon>Placobranchoidea</taxon>
        <taxon>Plakobranchidae</taxon>
        <taxon>Elysia</taxon>
    </lineage>
</organism>
<reference evidence="2 3" key="1">
    <citation type="journal article" date="2021" name="Elife">
        <title>Chloroplast acquisition without the gene transfer in kleptoplastic sea slugs, Plakobranchus ocellatus.</title>
        <authorList>
            <person name="Maeda T."/>
            <person name="Takahashi S."/>
            <person name="Yoshida T."/>
            <person name="Shimamura S."/>
            <person name="Takaki Y."/>
            <person name="Nagai Y."/>
            <person name="Toyoda A."/>
            <person name="Suzuki Y."/>
            <person name="Arimoto A."/>
            <person name="Ishii H."/>
            <person name="Satoh N."/>
            <person name="Nishiyama T."/>
            <person name="Hasebe M."/>
            <person name="Maruyama T."/>
            <person name="Minagawa J."/>
            <person name="Obokata J."/>
            <person name="Shigenobu S."/>
        </authorList>
    </citation>
    <scope>NUCLEOTIDE SEQUENCE [LARGE SCALE GENOMIC DNA]</scope>
</reference>
<evidence type="ECO:0000313" key="3">
    <source>
        <dbReference type="Proteomes" id="UP000762676"/>
    </source>
</evidence>
<dbReference type="AlphaFoldDB" id="A0AAV4GLP8"/>